<evidence type="ECO:0000256" key="1">
    <source>
        <dbReference type="ARBA" id="ARBA00022741"/>
    </source>
</evidence>
<evidence type="ECO:0000313" key="6">
    <source>
        <dbReference type="Proteomes" id="UP000533900"/>
    </source>
</evidence>
<sequence length="240" mass="27865">MEYNLKFLRYNERSILIEWPAIIDENVLKSILNFKKRIQNKYIKQKVDIINAYSSILIIYDFTIDNLNDEILALKLLYEDEKSFYEIKSKIWEIPVCYDKEFGFDLEQFSKYKELSKSEVIELHTKPVYKVYFIGFLPGFLYLGGLDFKLFLDRKSTPNLNIKRGSVAIGGKQTGIYPQDSPGGWHVIGKTPIKLFDINQSPPCVIQSGDSMKFVSVDKSEYLNIEELIAKSSFQLNPVL</sequence>
<dbReference type="InterPro" id="IPR010016">
    <property type="entry name" value="PxpB"/>
</dbReference>
<dbReference type="Pfam" id="PF02682">
    <property type="entry name" value="CT_C_D"/>
    <property type="match status" value="1"/>
</dbReference>
<accession>A0A842IQ63</accession>
<proteinExistence type="predicted"/>
<gene>
    <name evidence="5" type="primary">pxpB</name>
    <name evidence="5" type="ORF">H7F21_09635</name>
</gene>
<keyword evidence="6" id="KW-1185">Reference proteome</keyword>
<organism evidence="5 6">
    <name type="scientific">Winogradskyella flava</name>
    <dbReference type="NCBI Taxonomy" id="1884876"/>
    <lineage>
        <taxon>Bacteria</taxon>
        <taxon>Pseudomonadati</taxon>
        <taxon>Bacteroidota</taxon>
        <taxon>Flavobacteriia</taxon>
        <taxon>Flavobacteriales</taxon>
        <taxon>Flavobacteriaceae</taxon>
        <taxon>Winogradskyella</taxon>
    </lineage>
</organism>
<dbReference type="RefSeq" id="WP_185789054.1">
    <property type="nucleotide sequence ID" value="NZ_JACLCP010000002.1"/>
</dbReference>
<dbReference type="Proteomes" id="UP000533900">
    <property type="component" value="Unassembled WGS sequence"/>
</dbReference>
<protein>
    <submittedName>
        <fullName evidence="5">5-oxoprolinase subunit PxpB</fullName>
        <ecNumber evidence="5">3.5.2.9</ecNumber>
    </submittedName>
</protein>
<reference evidence="5" key="1">
    <citation type="submission" date="2020-08" db="EMBL/GenBank/DDBJ databases">
        <title>Winogradskyella ouciana sp. nov., isolated from the hadal seawater of the Mariana Trench.</title>
        <authorList>
            <person name="He X."/>
        </authorList>
    </citation>
    <scope>NUCLEOTIDE SEQUENCE [LARGE SCALE GENOMIC DNA]</scope>
    <source>
        <strain evidence="5">KCTC 52348</strain>
    </source>
</reference>
<keyword evidence="3" id="KW-0067">ATP-binding</keyword>
<evidence type="ECO:0000256" key="2">
    <source>
        <dbReference type="ARBA" id="ARBA00022801"/>
    </source>
</evidence>
<dbReference type="SUPFAM" id="SSF160467">
    <property type="entry name" value="PH0987 N-terminal domain-like"/>
    <property type="match status" value="1"/>
</dbReference>
<dbReference type="Gene3D" id="3.30.1360.40">
    <property type="match status" value="1"/>
</dbReference>
<feature type="domain" description="Carboxyltransferase" evidence="4">
    <location>
        <begin position="5"/>
        <end position="206"/>
    </location>
</feature>
<dbReference type="PANTHER" id="PTHR34698">
    <property type="entry name" value="5-OXOPROLINASE SUBUNIT B"/>
    <property type="match status" value="1"/>
</dbReference>
<dbReference type="GO" id="GO:0017168">
    <property type="term" value="F:5-oxoprolinase (ATP-hydrolyzing) activity"/>
    <property type="evidence" value="ECO:0007669"/>
    <property type="project" value="UniProtKB-EC"/>
</dbReference>
<dbReference type="NCBIfam" id="TIGR00370">
    <property type="entry name" value="5-oxoprolinase subunit PxpB"/>
    <property type="match status" value="1"/>
</dbReference>
<keyword evidence="2 5" id="KW-0378">Hydrolase</keyword>
<dbReference type="GO" id="GO:0005524">
    <property type="term" value="F:ATP binding"/>
    <property type="evidence" value="ECO:0007669"/>
    <property type="project" value="UniProtKB-KW"/>
</dbReference>
<dbReference type="SUPFAM" id="SSF50891">
    <property type="entry name" value="Cyclophilin-like"/>
    <property type="match status" value="1"/>
</dbReference>
<comment type="caution">
    <text evidence="5">The sequence shown here is derived from an EMBL/GenBank/DDBJ whole genome shotgun (WGS) entry which is preliminary data.</text>
</comment>
<dbReference type="AlphaFoldDB" id="A0A842IQ63"/>
<dbReference type="InterPro" id="IPR003833">
    <property type="entry name" value="CT_C_D"/>
</dbReference>
<dbReference type="Gene3D" id="2.40.100.10">
    <property type="entry name" value="Cyclophilin-like"/>
    <property type="match status" value="1"/>
</dbReference>
<evidence type="ECO:0000259" key="4">
    <source>
        <dbReference type="SMART" id="SM00796"/>
    </source>
</evidence>
<evidence type="ECO:0000313" key="5">
    <source>
        <dbReference type="EMBL" id="MBC2845352.1"/>
    </source>
</evidence>
<dbReference type="EC" id="3.5.2.9" evidence="5"/>
<dbReference type="SMART" id="SM00796">
    <property type="entry name" value="AHS1"/>
    <property type="match status" value="1"/>
</dbReference>
<dbReference type="EMBL" id="JACLCP010000002">
    <property type="protein sequence ID" value="MBC2845352.1"/>
    <property type="molecule type" value="Genomic_DNA"/>
</dbReference>
<dbReference type="InterPro" id="IPR029000">
    <property type="entry name" value="Cyclophilin-like_dom_sf"/>
</dbReference>
<dbReference type="PANTHER" id="PTHR34698:SF2">
    <property type="entry name" value="5-OXOPROLINASE SUBUNIT B"/>
    <property type="match status" value="1"/>
</dbReference>
<keyword evidence="1" id="KW-0547">Nucleotide-binding</keyword>
<evidence type="ECO:0000256" key="3">
    <source>
        <dbReference type="ARBA" id="ARBA00022840"/>
    </source>
</evidence>
<name>A0A842IQ63_9FLAO</name>